<protein>
    <submittedName>
        <fullName evidence="2">Uncharacterized protein (DUF1697 family)</fullName>
    </submittedName>
    <submittedName>
        <fullName evidence="1">Uncharacterized protein conserved in bacteria</fullName>
    </submittedName>
</protein>
<accession>A0A377Q7E9</accession>
<dbReference type="PIRSF" id="PIRSF008502">
    <property type="entry name" value="UCP008502"/>
    <property type="match status" value="1"/>
</dbReference>
<dbReference type="AlphaFoldDB" id="A0A377Q7E9"/>
<dbReference type="Pfam" id="PF08002">
    <property type="entry name" value="DUF1697"/>
    <property type="match status" value="1"/>
</dbReference>
<dbReference type="EMBL" id="SMBT01000002">
    <property type="protein sequence ID" value="TCU89300.1"/>
    <property type="molecule type" value="Genomic_DNA"/>
</dbReference>
<dbReference type="Proteomes" id="UP000255108">
    <property type="component" value="Unassembled WGS sequence"/>
</dbReference>
<dbReference type="Proteomes" id="UP000295794">
    <property type="component" value="Unassembled WGS sequence"/>
</dbReference>
<evidence type="ECO:0000313" key="1">
    <source>
        <dbReference type="EMBL" id="STQ90670.1"/>
    </source>
</evidence>
<reference evidence="1 3" key="1">
    <citation type="submission" date="2018-06" db="EMBL/GenBank/DDBJ databases">
        <authorList>
            <consortium name="Pathogen Informatics"/>
            <person name="Doyle S."/>
        </authorList>
    </citation>
    <scope>NUCLEOTIDE SEQUENCE [LARGE SCALE GENOMIC DNA]</scope>
    <source>
        <strain evidence="1 3">NCTC11159</strain>
    </source>
</reference>
<sequence length="179" mass="20036">MKTYIALFRAINIGGKNILTMKALIAILENLGALKVKTYIQSGNALFQTSERNLSEFKSKLISHIKLQHGFEPQIMMVARETIEKVILESPYPEAETDPSSLHLGFLATPPSHPQLAELNALKKESERFHLSPSVFYLHTPEGIGRSKLAAKAEKLLGVAMTYRNWKTVCKIREMADEG</sequence>
<name>A0A377Q7E9_9NEIS</name>
<dbReference type="PANTHER" id="PTHR36439:SF1">
    <property type="entry name" value="DUF1697 DOMAIN-CONTAINING PROTEIN"/>
    <property type="match status" value="1"/>
</dbReference>
<dbReference type="EMBL" id="UGHR01000001">
    <property type="protein sequence ID" value="STQ90670.1"/>
    <property type="molecule type" value="Genomic_DNA"/>
</dbReference>
<dbReference type="InterPro" id="IPR012545">
    <property type="entry name" value="DUF1697"/>
</dbReference>
<evidence type="ECO:0000313" key="3">
    <source>
        <dbReference type="Proteomes" id="UP000255108"/>
    </source>
</evidence>
<dbReference type="Gene3D" id="3.30.70.1280">
    <property type="entry name" value="SP0830-like domains"/>
    <property type="match status" value="1"/>
</dbReference>
<dbReference type="SUPFAM" id="SSF160379">
    <property type="entry name" value="SP0830-like"/>
    <property type="match status" value="1"/>
</dbReference>
<evidence type="ECO:0000313" key="2">
    <source>
        <dbReference type="EMBL" id="TCU89300.1"/>
    </source>
</evidence>
<gene>
    <name evidence="2" type="ORF">EV682_102212</name>
    <name evidence="1" type="ORF">NCTC11159_01737</name>
</gene>
<keyword evidence="4" id="KW-1185">Reference proteome</keyword>
<dbReference type="OrthoDB" id="9806494at2"/>
<proteinExistence type="predicted"/>
<reference evidence="2 4" key="2">
    <citation type="submission" date="2019-03" db="EMBL/GenBank/DDBJ databases">
        <title>Genomic Encyclopedia of Type Strains, Phase IV (KMG-IV): sequencing the most valuable type-strain genomes for metagenomic binning, comparative biology and taxonomic classification.</title>
        <authorList>
            <person name="Goeker M."/>
        </authorList>
    </citation>
    <scope>NUCLEOTIDE SEQUENCE [LARGE SCALE GENOMIC DNA]</scope>
    <source>
        <strain evidence="2 4">DSM 3764</strain>
    </source>
</reference>
<organism evidence="1 3">
    <name type="scientific">Iodobacter fluviatilis</name>
    <dbReference type="NCBI Taxonomy" id="537"/>
    <lineage>
        <taxon>Bacteria</taxon>
        <taxon>Pseudomonadati</taxon>
        <taxon>Pseudomonadota</taxon>
        <taxon>Betaproteobacteria</taxon>
        <taxon>Neisseriales</taxon>
        <taxon>Chitinibacteraceae</taxon>
        <taxon>Iodobacter</taxon>
    </lineage>
</organism>
<evidence type="ECO:0000313" key="4">
    <source>
        <dbReference type="Proteomes" id="UP000295794"/>
    </source>
</evidence>
<dbReference type="PANTHER" id="PTHR36439">
    <property type="entry name" value="BLL4334 PROTEIN"/>
    <property type="match status" value="1"/>
</dbReference>